<feature type="transmembrane region" description="Helical" evidence="2">
    <location>
        <begin position="7"/>
        <end position="26"/>
    </location>
</feature>
<feature type="compositionally biased region" description="Basic and acidic residues" evidence="1">
    <location>
        <begin position="255"/>
        <end position="265"/>
    </location>
</feature>
<accession>A0A1H0VBY3</accession>
<keyword evidence="2" id="KW-0472">Membrane</keyword>
<feature type="compositionally biased region" description="Basic and acidic residues" evidence="1">
    <location>
        <begin position="152"/>
        <end position="166"/>
    </location>
</feature>
<proteinExistence type="predicted"/>
<dbReference type="RefSeq" id="WP_228770220.1">
    <property type="nucleotide sequence ID" value="NZ_FNDV01000001.1"/>
</dbReference>
<feature type="region of interest" description="Disordered" evidence="1">
    <location>
        <begin position="255"/>
        <end position="321"/>
    </location>
</feature>
<evidence type="ECO:0000313" key="4">
    <source>
        <dbReference type="Proteomes" id="UP000199651"/>
    </source>
</evidence>
<feature type="compositionally biased region" description="Basic and acidic residues" evidence="1">
    <location>
        <begin position="182"/>
        <end position="198"/>
    </location>
</feature>
<feature type="region of interest" description="Disordered" evidence="1">
    <location>
        <begin position="376"/>
        <end position="482"/>
    </location>
</feature>
<evidence type="ECO:0000256" key="2">
    <source>
        <dbReference type="SAM" id="Phobius"/>
    </source>
</evidence>
<dbReference type="AlphaFoldDB" id="A0A1H0VBY3"/>
<keyword evidence="2" id="KW-0812">Transmembrane</keyword>
<feature type="compositionally biased region" description="Low complexity" evidence="1">
    <location>
        <begin position="407"/>
        <end position="416"/>
    </location>
</feature>
<feature type="compositionally biased region" description="Acidic residues" evidence="1">
    <location>
        <begin position="167"/>
        <end position="181"/>
    </location>
</feature>
<feature type="compositionally biased region" description="Basic and acidic residues" evidence="1">
    <location>
        <begin position="417"/>
        <end position="430"/>
    </location>
</feature>
<dbReference type="Proteomes" id="UP000199651">
    <property type="component" value="Unassembled WGS sequence"/>
</dbReference>
<feature type="compositionally biased region" description="Acidic residues" evidence="1">
    <location>
        <begin position="290"/>
        <end position="312"/>
    </location>
</feature>
<name>A0A1H0VBY3_9PSEU</name>
<organism evidence="3 4">
    <name type="scientific">Actinokineospora alba</name>
    <dbReference type="NCBI Taxonomy" id="504798"/>
    <lineage>
        <taxon>Bacteria</taxon>
        <taxon>Bacillati</taxon>
        <taxon>Actinomycetota</taxon>
        <taxon>Actinomycetes</taxon>
        <taxon>Pseudonocardiales</taxon>
        <taxon>Pseudonocardiaceae</taxon>
        <taxon>Actinokineospora</taxon>
    </lineage>
</organism>
<dbReference type="STRING" id="504798.SAMN05421871_101914"/>
<keyword evidence="2" id="KW-1133">Transmembrane helix</keyword>
<reference evidence="4" key="1">
    <citation type="submission" date="2016-10" db="EMBL/GenBank/DDBJ databases">
        <authorList>
            <person name="Varghese N."/>
            <person name="Submissions S."/>
        </authorList>
    </citation>
    <scope>NUCLEOTIDE SEQUENCE [LARGE SCALE GENOMIC DNA]</scope>
    <source>
        <strain evidence="4">IBRC-M 10655</strain>
    </source>
</reference>
<sequence length="529" mass="57431">MPFFGQVWVWSLAGFLVGALLCWILIANPARKRVADLQNRLAASRRREAQAPADDYATPYSDPLPRAADFGDDYESHEFRSTPALVPGFESQGHGDYRDGFAQHDQRDEHDDRRDDEHDDQDTRRSDSGEFDQALFAAEHARLDTEDDYDVEQDRADSDHADHADQDDYDRAEDEQDQQDTADERGALRLGGVEETRHAGSLLGEANGATETTQYIPADRVAELSEAPAEQWFAGQPETADENLVDDLAEAEAEVARTRADERSDTGGGTIFTQHTTPIPAELIRRIDAEGEQDNTDDALIDDLDEEQEEQAAPDRTEVVPAPAASIDAATQFVRPVPPAPVVEPEPLPAPPVAQPVVATEPAEEPNLAYGEVRATTTTSALPKRIPAKPQGRIPFGIQPAPPAPATPATATAPAAEAERSLFEPIRPADETVAATSVLPESRPRRSRTALKQAPMGGVDPFVPPGPFGPGSAMPLPGGESPSSDYVIKASVTALRYCSPESPKFDRTIAEVWFRSVADAERVGFRPLA</sequence>
<dbReference type="EMBL" id="FNJB01000013">
    <property type="protein sequence ID" value="SDP75728.1"/>
    <property type="molecule type" value="Genomic_DNA"/>
</dbReference>
<evidence type="ECO:0000256" key="1">
    <source>
        <dbReference type="SAM" id="MobiDB-lite"/>
    </source>
</evidence>
<gene>
    <name evidence="3" type="ORF">SAMN05192558_113160</name>
</gene>
<keyword evidence="4" id="KW-1185">Reference proteome</keyword>
<protein>
    <submittedName>
        <fullName evidence="3">Uncharacterized protein</fullName>
    </submittedName>
</protein>
<feature type="compositionally biased region" description="Basic and acidic residues" evidence="1">
    <location>
        <begin position="93"/>
        <end position="128"/>
    </location>
</feature>
<evidence type="ECO:0000313" key="3">
    <source>
        <dbReference type="EMBL" id="SDP75728.1"/>
    </source>
</evidence>
<feature type="region of interest" description="Disordered" evidence="1">
    <location>
        <begin position="45"/>
        <end position="220"/>
    </location>
</feature>